<reference evidence="1 2" key="1">
    <citation type="submission" date="2019-02" db="EMBL/GenBank/DDBJ databases">
        <title>Deep-cultivation of Planctomycetes and their phenomic and genomic characterization uncovers novel biology.</title>
        <authorList>
            <person name="Wiegand S."/>
            <person name="Jogler M."/>
            <person name="Boedeker C."/>
            <person name="Pinto D."/>
            <person name="Vollmers J."/>
            <person name="Rivas-Marin E."/>
            <person name="Kohn T."/>
            <person name="Peeters S.H."/>
            <person name="Heuer A."/>
            <person name="Rast P."/>
            <person name="Oberbeckmann S."/>
            <person name="Bunk B."/>
            <person name="Jeske O."/>
            <person name="Meyerdierks A."/>
            <person name="Storesund J.E."/>
            <person name="Kallscheuer N."/>
            <person name="Luecker S."/>
            <person name="Lage O.M."/>
            <person name="Pohl T."/>
            <person name="Merkel B.J."/>
            <person name="Hornburger P."/>
            <person name="Mueller R.-W."/>
            <person name="Bruemmer F."/>
            <person name="Labrenz M."/>
            <person name="Spormann A.M."/>
            <person name="Op den Camp H."/>
            <person name="Overmann J."/>
            <person name="Amann R."/>
            <person name="Jetten M.S.M."/>
            <person name="Mascher T."/>
            <person name="Medema M.H."/>
            <person name="Devos D.P."/>
            <person name="Kaster A.-K."/>
            <person name="Ovreas L."/>
            <person name="Rohde M."/>
            <person name="Galperin M.Y."/>
            <person name="Jogler C."/>
        </authorList>
    </citation>
    <scope>NUCLEOTIDE SEQUENCE [LARGE SCALE GENOMIC DNA]</scope>
    <source>
        <strain evidence="1 2">K22_7</strain>
    </source>
</reference>
<dbReference type="EMBL" id="CP036525">
    <property type="protein sequence ID" value="QDT05066.1"/>
    <property type="molecule type" value="Genomic_DNA"/>
</dbReference>
<evidence type="ECO:0000313" key="1">
    <source>
        <dbReference type="EMBL" id="QDT05066.1"/>
    </source>
</evidence>
<dbReference type="Proteomes" id="UP000318538">
    <property type="component" value="Chromosome"/>
</dbReference>
<evidence type="ECO:0000313" key="2">
    <source>
        <dbReference type="Proteomes" id="UP000318538"/>
    </source>
</evidence>
<dbReference type="KEGG" id="rlc:K227x_34640"/>
<organism evidence="1 2">
    <name type="scientific">Rubripirellula lacrimiformis</name>
    <dbReference type="NCBI Taxonomy" id="1930273"/>
    <lineage>
        <taxon>Bacteria</taxon>
        <taxon>Pseudomonadati</taxon>
        <taxon>Planctomycetota</taxon>
        <taxon>Planctomycetia</taxon>
        <taxon>Pirellulales</taxon>
        <taxon>Pirellulaceae</taxon>
        <taxon>Rubripirellula</taxon>
    </lineage>
</organism>
<gene>
    <name evidence="1" type="ORF">K227x_34640</name>
</gene>
<protein>
    <submittedName>
        <fullName evidence="1">Uncharacterized protein</fullName>
    </submittedName>
</protein>
<sequence>MGIKNPDRRPSRFAKKALPPYPLAIQAASIKSFPYVEHPHTALATAEYIRRRRRHHKSVQKTFQPAPSWDSLEFATIGYAE</sequence>
<accession>A0A517ND86</accession>
<name>A0A517ND86_9BACT</name>
<keyword evidence="2" id="KW-1185">Reference proteome</keyword>
<proteinExistence type="predicted"/>
<dbReference type="AlphaFoldDB" id="A0A517ND86"/>